<proteinExistence type="inferred from homology"/>
<keyword evidence="5" id="KW-1185">Reference proteome</keyword>
<reference evidence="5" key="1">
    <citation type="submission" date="2018-07" db="EMBL/GenBank/DDBJ databases">
        <authorList>
            <person name="Kim H."/>
        </authorList>
    </citation>
    <scope>NUCLEOTIDE SEQUENCE [LARGE SCALE GENOMIC DNA]</scope>
    <source>
        <strain evidence="5">F02</strain>
    </source>
</reference>
<dbReference type="Gene3D" id="1.20.120.450">
    <property type="entry name" value="dinb family like domain"/>
    <property type="match status" value="1"/>
</dbReference>
<feature type="binding site" evidence="3">
    <location>
        <position position="130"/>
    </location>
    <ligand>
        <name>a divalent metal cation</name>
        <dbReference type="ChEBI" id="CHEBI:60240"/>
    </ligand>
</feature>
<dbReference type="Proteomes" id="UP000252182">
    <property type="component" value="Chromosome"/>
</dbReference>
<dbReference type="AlphaFoldDB" id="A0A345D822"/>
<evidence type="ECO:0000256" key="2">
    <source>
        <dbReference type="ARBA" id="ARBA00022723"/>
    </source>
</evidence>
<dbReference type="InterPro" id="IPR034660">
    <property type="entry name" value="DinB/YfiT-like"/>
</dbReference>
<dbReference type="SUPFAM" id="SSF109854">
    <property type="entry name" value="DinB/YfiT-like putative metalloenzymes"/>
    <property type="match status" value="1"/>
</dbReference>
<sequence>MSTSSLLTSLFEYKAWANQELLVGVRDIDAEAHPKMHKLAIRLLNHTHVVDRIFAAHLIGEAHDYTASNTPDTPTLGELAERVRASDAWYIDYIASLTAPQLAESIAFTFTDGQQGRMSREEILAHLITHGGYHRGMIGRMLSELKLKPPRDVFTGYLHHIEIERRRLP</sequence>
<dbReference type="EMBL" id="CP031124">
    <property type="protein sequence ID" value="AXF84510.1"/>
    <property type="molecule type" value="Genomic_DNA"/>
</dbReference>
<keyword evidence="2 3" id="KW-0479">Metal-binding</keyword>
<gene>
    <name evidence="4" type="ORF">DTO96_100218</name>
</gene>
<dbReference type="GO" id="GO:0046872">
    <property type="term" value="F:metal ion binding"/>
    <property type="evidence" value="ECO:0007669"/>
    <property type="project" value="UniProtKB-KW"/>
</dbReference>
<accession>A0A345D822</accession>
<evidence type="ECO:0000256" key="3">
    <source>
        <dbReference type="PIRSR" id="PIRSR607837-1"/>
    </source>
</evidence>
<dbReference type="OrthoDB" id="9807509at2"/>
<evidence type="ECO:0008006" key="6">
    <source>
        <dbReference type="Google" id="ProtNLM"/>
    </source>
</evidence>
<evidence type="ECO:0000313" key="5">
    <source>
        <dbReference type="Proteomes" id="UP000252182"/>
    </source>
</evidence>
<name>A0A345D822_9BURK</name>
<comment type="similarity">
    <text evidence="1">Belongs to the DinB family.</text>
</comment>
<dbReference type="PANTHER" id="PTHR37302">
    <property type="entry name" value="SLR1116 PROTEIN"/>
    <property type="match status" value="1"/>
</dbReference>
<evidence type="ECO:0000313" key="4">
    <source>
        <dbReference type="EMBL" id="AXF84510.1"/>
    </source>
</evidence>
<dbReference type="InterPro" id="IPR007837">
    <property type="entry name" value="DinB"/>
</dbReference>
<feature type="binding site" evidence="3">
    <location>
        <position position="134"/>
    </location>
    <ligand>
        <name>a divalent metal cation</name>
        <dbReference type="ChEBI" id="CHEBI:60240"/>
    </ligand>
</feature>
<organism evidence="4 5">
    <name type="scientific">Ephemeroptericola cinctiostellae</name>
    <dbReference type="NCBI Taxonomy" id="2268024"/>
    <lineage>
        <taxon>Bacteria</taxon>
        <taxon>Pseudomonadati</taxon>
        <taxon>Pseudomonadota</taxon>
        <taxon>Betaproteobacteria</taxon>
        <taxon>Burkholderiales</taxon>
        <taxon>Burkholderiaceae</taxon>
        <taxon>Ephemeroptericola</taxon>
    </lineage>
</organism>
<feature type="binding site" evidence="3">
    <location>
        <position position="46"/>
    </location>
    <ligand>
        <name>a divalent metal cation</name>
        <dbReference type="ChEBI" id="CHEBI:60240"/>
    </ligand>
</feature>
<dbReference type="Pfam" id="PF05163">
    <property type="entry name" value="DinB"/>
    <property type="match status" value="1"/>
</dbReference>
<evidence type="ECO:0000256" key="1">
    <source>
        <dbReference type="ARBA" id="ARBA00008635"/>
    </source>
</evidence>
<dbReference type="RefSeq" id="WP_114561802.1">
    <property type="nucleotide sequence ID" value="NZ_CP031124.1"/>
</dbReference>
<dbReference type="PANTHER" id="PTHR37302:SF1">
    <property type="entry name" value="PROTEIN DINB"/>
    <property type="match status" value="1"/>
</dbReference>
<protein>
    <recommendedName>
        <fullName evidence="6">Damage-inducible protein DinB</fullName>
    </recommendedName>
</protein>
<dbReference type="KEGG" id="hyf:DTO96_100218"/>